<dbReference type="Pfam" id="PF00675">
    <property type="entry name" value="Peptidase_M16"/>
    <property type="match status" value="1"/>
</dbReference>
<dbReference type="PANTHER" id="PTHR11851">
    <property type="entry name" value="METALLOPROTEASE"/>
    <property type="match status" value="1"/>
</dbReference>
<dbReference type="SUPFAM" id="SSF63411">
    <property type="entry name" value="LuxS/MPP-like metallohydrolase"/>
    <property type="match status" value="2"/>
</dbReference>
<organism evidence="4 5">
    <name type="scientific">Variovorax gossypii</name>
    <dbReference type="NCBI Taxonomy" id="1679495"/>
    <lineage>
        <taxon>Bacteria</taxon>
        <taxon>Pseudomonadati</taxon>
        <taxon>Pseudomonadota</taxon>
        <taxon>Betaproteobacteria</taxon>
        <taxon>Burkholderiales</taxon>
        <taxon>Comamonadaceae</taxon>
        <taxon>Variovorax</taxon>
    </lineage>
</organism>
<reference evidence="4 5" key="1">
    <citation type="submission" date="2018-12" db="EMBL/GenBank/DDBJ databases">
        <title>The genome of Variovorax gossypii DSM 100435.</title>
        <authorList>
            <person name="Gao J."/>
            <person name="Sun J."/>
        </authorList>
    </citation>
    <scope>NUCLEOTIDE SEQUENCE [LARGE SCALE GENOMIC DNA]</scope>
    <source>
        <strain evidence="4 5">DSM 100435</strain>
    </source>
</reference>
<dbReference type="GO" id="GO:0046872">
    <property type="term" value="F:metal ion binding"/>
    <property type="evidence" value="ECO:0007669"/>
    <property type="project" value="InterPro"/>
</dbReference>
<dbReference type="Proteomes" id="UP000267418">
    <property type="component" value="Unassembled WGS sequence"/>
</dbReference>
<evidence type="ECO:0000259" key="3">
    <source>
        <dbReference type="Pfam" id="PF05193"/>
    </source>
</evidence>
<evidence type="ECO:0000259" key="2">
    <source>
        <dbReference type="Pfam" id="PF00675"/>
    </source>
</evidence>
<dbReference type="Pfam" id="PF05193">
    <property type="entry name" value="Peptidase_M16_C"/>
    <property type="match status" value="1"/>
</dbReference>
<gene>
    <name evidence="4" type="ORF">EJP69_16200</name>
</gene>
<dbReference type="RefSeq" id="WP_126471423.1">
    <property type="nucleotide sequence ID" value="NZ_RXOE01000003.1"/>
</dbReference>
<evidence type="ECO:0000313" key="5">
    <source>
        <dbReference type="Proteomes" id="UP000267418"/>
    </source>
</evidence>
<keyword evidence="5" id="KW-1185">Reference proteome</keyword>
<dbReference type="InterPro" id="IPR050361">
    <property type="entry name" value="MPP/UQCRC_Complex"/>
</dbReference>
<name>A0A431TJZ1_9BURK</name>
<evidence type="ECO:0000313" key="4">
    <source>
        <dbReference type="EMBL" id="RTQ33906.1"/>
    </source>
</evidence>
<feature type="signal peptide" evidence="1">
    <location>
        <begin position="1"/>
        <end position="29"/>
    </location>
</feature>
<accession>A0A431TJZ1</accession>
<feature type="domain" description="Peptidase M16 C-terminal" evidence="3">
    <location>
        <begin position="205"/>
        <end position="383"/>
    </location>
</feature>
<sequence>MTKTLLKKIARRALFAGAAAIAGITVAQAALPIQHWTLASGAKIYLVSTNALPIVDVQIDFDAGSRRDPAAQAGLASTTATMVEKGVRAGRNGEPALDQNALGEAWADLGASFDASAGTDRTSYSLRSLSDPALLKKAVALAAREIGEPSFPDDVWQRERERINAAIKEANTKPATIAGRAFAADVYGAHPYGQEVTEETLARIDTAAMRQRYQQLIVPCRAKLSIVGAVTRAEAETIATTLLSRLPGPEACTPLPPIAPVAALTGPKDERIAFDSAQAHVLIGQPGYPRKDPDHFALTLGNYVLGGGGFVSRLMNEVREKRGLTYSIYSGFAPGLEAGAFRVGFQTRPDQAEEAVKVSREVLAKFVAEGPTASELKAAKDNLIGGFPLLLDSNRKLIGNVANIAWHDLPLDYLDTWTARMNAVTAADIKAAFQRKLQPERMVTVVVGAKDAKDAKTAKAQQ</sequence>
<dbReference type="AlphaFoldDB" id="A0A431TJZ1"/>
<feature type="chain" id="PRO_5019327108" evidence="1">
    <location>
        <begin position="30"/>
        <end position="462"/>
    </location>
</feature>
<evidence type="ECO:0000256" key="1">
    <source>
        <dbReference type="SAM" id="SignalP"/>
    </source>
</evidence>
<dbReference type="InterPro" id="IPR011249">
    <property type="entry name" value="Metalloenz_LuxS/M16"/>
</dbReference>
<keyword evidence="1" id="KW-0732">Signal</keyword>
<dbReference type="Gene3D" id="3.30.830.10">
    <property type="entry name" value="Metalloenzyme, LuxS/M16 peptidase-like"/>
    <property type="match status" value="2"/>
</dbReference>
<dbReference type="InterPro" id="IPR007863">
    <property type="entry name" value="Peptidase_M16_C"/>
</dbReference>
<proteinExistence type="predicted"/>
<protein>
    <submittedName>
        <fullName evidence="4">Insulinase family protein</fullName>
    </submittedName>
</protein>
<dbReference type="OrthoDB" id="9811314at2"/>
<dbReference type="PANTHER" id="PTHR11851:SF224">
    <property type="entry name" value="PROCESSING PROTEASE"/>
    <property type="match status" value="1"/>
</dbReference>
<dbReference type="InterPro" id="IPR011765">
    <property type="entry name" value="Pept_M16_N"/>
</dbReference>
<dbReference type="EMBL" id="RXOE01000003">
    <property type="protein sequence ID" value="RTQ33906.1"/>
    <property type="molecule type" value="Genomic_DNA"/>
</dbReference>
<feature type="domain" description="Peptidase M16 N-terminal" evidence="2">
    <location>
        <begin position="49"/>
        <end position="196"/>
    </location>
</feature>
<comment type="caution">
    <text evidence="4">The sequence shown here is derived from an EMBL/GenBank/DDBJ whole genome shotgun (WGS) entry which is preliminary data.</text>
</comment>